<name>K1WV41_MARBU</name>
<keyword evidence="4" id="KW-1185">Reference proteome</keyword>
<accession>K1WV41</accession>
<dbReference type="KEGG" id="mbe:MBM_00628"/>
<keyword evidence="2" id="KW-0812">Transmembrane</keyword>
<proteinExistence type="predicted"/>
<dbReference type="PANTHER" id="PTHR41244:SF1">
    <property type="entry name" value="GLYCOSYLTRANSFERASE"/>
    <property type="match status" value="1"/>
</dbReference>
<reference evidence="3 4" key="1">
    <citation type="journal article" date="2012" name="BMC Genomics">
        <title>Sequencing the genome of Marssonina brunnea reveals fungus-poplar co-evolution.</title>
        <authorList>
            <person name="Zhu S."/>
            <person name="Cao Y.-Z."/>
            <person name="Jiang C."/>
            <person name="Tan B.-Y."/>
            <person name="Wang Z."/>
            <person name="Feng S."/>
            <person name="Zhang L."/>
            <person name="Su X.-H."/>
            <person name="Brejova B."/>
            <person name="Vinar T."/>
            <person name="Xu M."/>
            <person name="Wang M.-X."/>
            <person name="Zhang S.-G."/>
            <person name="Huang M.-R."/>
            <person name="Wu R."/>
            <person name="Zhou Y."/>
        </authorList>
    </citation>
    <scope>NUCLEOTIDE SEQUENCE [LARGE SCALE GENOMIC DNA]</scope>
    <source>
        <strain evidence="3 4">MB_m1</strain>
    </source>
</reference>
<dbReference type="PANTHER" id="PTHR41244">
    <property type="entry name" value="RHAMNAN SYNTHESIS F"/>
    <property type="match status" value="1"/>
</dbReference>
<evidence type="ECO:0000256" key="1">
    <source>
        <dbReference type="SAM" id="MobiDB-lite"/>
    </source>
</evidence>
<evidence type="ECO:0000313" key="3">
    <source>
        <dbReference type="EMBL" id="EKD21515.1"/>
    </source>
</evidence>
<sequence length="788" mass="88834">MLGYQSNRPFHKVAIVLVLLICTTLLYIYQISSPYSQHQSPKHDFSIPDDLDFDQDEPPPEKPSFFSSKPSPKPAASASRYSIKPIAYVFPQYYVFEENSRLHGENFTEWTNVRKVTHNQWGLETIRPHESIGGMYDGLAFETRQRQARFLKESGFYGVAYHHYWFDGKPIMEHILEAMLKDGEPDIPFMLSWANEPWTSKWDGAGGDASDVLIAQDYGLQAAWRKHFDWLLKFFKHPQYIRSEGRIQFMVYNPSHMGDLGPPMYAAWRQWAVEEGLGGLDIIETRWGEGQGSWAANRPDAINEFAPHAGGLDPSNYPTLKKLARVYHRGTMVCWDNTPRHATDGKASSVPLCHPRTWQNHLVEMFRTIKSTPNPIGSENFFFVNALNEWGEGNSLEPSVQFGDAYGIAMKTALSISEKQHLWADKVNQMSLARDKELAAHKTRQADVCVLVRASRDNNAEDKLFKLSAMLRSLQEQENQNWRAVVFQGDTVPFSDLQYVILKAVDARIRHVSVPQKAFPKPPVKDSGYAATDWVIKELNTTDPGCASARYLLVSDGAHTYHPSAFNYLSKSEDIIGLNVESRDRLHDHEMLQGEVSWDDRCTRLEDPKLNLCTASTPTLYSFDLAASFLNLTRFLSGKFAFSDFAADFPGGEPGALAESLTNKHQWSFSGPDKSQEKTCHVHHNPAYFSCLALGNLWFDSPVFEESGCYSMGSFTDTFGAVMPNLKGVDLQFFRKNGRCVRYEKATHDLKTPDVSVKPAKKVVGAAKTTPEPHEEESRLAGSGVVGG</sequence>
<dbReference type="CDD" id="cd11579">
    <property type="entry name" value="Glyco_tran_WbsX"/>
    <property type="match status" value="1"/>
</dbReference>
<dbReference type="Proteomes" id="UP000006753">
    <property type="component" value="Unassembled WGS sequence"/>
</dbReference>
<dbReference type="AlphaFoldDB" id="K1WV41"/>
<evidence type="ECO:0000313" key="4">
    <source>
        <dbReference type="Proteomes" id="UP000006753"/>
    </source>
</evidence>
<dbReference type="Gene3D" id="3.20.20.80">
    <property type="entry name" value="Glycosidases"/>
    <property type="match status" value="1"/>
</dbReference>
<gene>
    <name evidence="3" type="ORF">MBM_00628</name>
</gene>
<dbReference type="EMBL" id="JH921428">
    <property type="protein sequence ID" value="EKD21515.1"/>
    <property type="molecule type" value="Genomic_DNA"/>
</dbReference>
<keyword evidence="2" id="KW-0472">Membrane</keyword>
<organism evidence="3 4">
    <name type="scientific">Marssonina brunnea f. sp. multigermtubi (strain MB_m1)</name>
    <name type="common">Marssonina leaf spot fungus</name>
    <dbReference type="NCBI Taxonomy" id="1072389"/>
    <lineage>
        <taxon>Eukaryota</taxon>
        <taxon>Fungi</taxon>
        <taxon>Dikarya</taxon>
        <taxon>Ascomycota</taxon>
        <taxon>Pezizomycotina</taxon>
        <taxon>Leotiomycetes</taxon>
        <taxon>Helotiales</taxon>
        <taxon>Drepanopezizaceae</taxon>
        <taxon>Drepanopeziza</taxon>
    </lineage>
</organism>
<dbReference type="RefSeq" id="XP_007288517.1">
    <property type="nucleotide sequence ID" value="XM_007288455.1"/>
</dbReference>
<dbReference type="OrthoDB" id="3474152at2759"/>
<feature type="compositionally biased region" description="Low complexity" evidence="1">
    <location>
        <begin position="63"/>
        <end position="76"/>
    </location>
</feature>
<feature type="region of interest" description="Disordered" evidence="1">
    <location>
        <begin position="36"/>
        <end position="76"/>
    </location>
</feature>
<dbReference type="GeneID" id="18756563"/>
<evidence type="ECO:0000256" key="2">
    <source>
        <dbReference type="SAM" id="Phobius"/>
    </source>
</evidence>
<feature type="region of interest" description="Disordered" evidence="1">
    <location>
        <begin position="765"/>
        <end position="788"/>
    </location>
</feature>
<dbReference type="HOGENOM" id="CLU_334013_0_0_1"/>
<dbReference type="InterPro" id="IPR032719">
    <property type="entry name" value="WbsX"/>
</dbReference>
<dbReference type="eggNOG" id="ENOG502S2CY">
    <property type="taxonomic scope" value="Eukaryota"/>
</dbReference>
<feature type="compositionally biased region" description="Acidic residues" evidence="1">
    <location>
        <begin position="47"/>
        <end position="58"/>
    </location>
</feature>
<dbReference type="Pfam" id="PF14307">
    <property type="entry name" value="Glyco_tran_WbsX"/>
    <property type="match status" value="2"/>
</dbReference>
<dbReference type="OMA" id="NEPWTVR"/>
<protein>
    <submittedName>
        <fullName evidence="3">Conserved domain protein (ISS)</fullName>
    </submittedName>
</protein>
<keyword evidence="2" id="KW-1133">Transmembrane helix</keyword>
<feature type="transmembrane region" description="Helical" evidence="2">
    <location>
        <begin position="12"/>
        <end position="29"/>
    </location>
</feature>
<dbReference type="InParanoid" id="K1WV41"/>